<evidence type="ECO:0008006" key="4">
    <source>
        <dbReference type="Google" id="ProtNLM"/>
    </source>
</evidence>
<dbReference type="VEuPathDB" id="FungiDB:C8Q69DRAFT_448709"/>
<accession>A0A443HHC3</accession>
<dbReference type="STRING" id="264951.A0A443HHC3"/>
<protein>
    <recommendedName>
        <fullName evidence="4">AMP-binding enzyme C-terminal domain-containing protein</fullName>
    </recommendedName>
</protein>
<dbReference type="InterPro" id="IPR045851">
    <property type="entry name" value="AMP-bd_C_sf"/>
</dbReference>
<dbReference type="SUPFAM" id="SSF56801">
    <property type="entry name" value="Acetyl-CoA synthetase-like"/>
    <property type="match status" value="1"/>
</dbReference>
<evidence type="ECO:0000313" key="3">
    <source>
        <dbReference type="Proteomes" id="UP000283841"/>
    </source>
</evidence>
<feature type="compositionally biased region" description="Basic and acidic residues" evidence="1">
    <location>
        <begin position="89"/>
        <end position="102"/>
    </location>
</feature>
<dbReference type="GeneID" id="39598581"/>
<comment type="caution">
    <text evidence="2">The sequence shown here is derived from an EMBL/GenBank/DDBJ whole genome shotgun (WGS) entry which is preliminary data.</text>
</comment>
<reference evidence="2 3" key="1">
    <citation type="journal article" date="2018" name="Front. Microbiol.">
        <title>Genomic and genetic insights into a cosmopolitan fungus, Paecilomyces variotii (Eurotiales).</title>
        <authorList>
            <person name="Urquhart A.S."/>
            <person name="Mondo S.J."/>
            <person name="Makela M.R."/>
            <person name="Hane J.K."/>
            <person name="Wiebenga A."/>
            <person name="He G."/>
            <person name="Mihaltcheva S."/>
            <person name="Pangilinan J."/>
            <person name="Lipzen A."/>
            <person name="Barry K."/>
            <person name="de Vries R.P."/>
            <person name="Grigoriev I.V."/>
            <person name="Idnurm A."/>
        </authorList>
    </citation>
    <scope>NUCLEOTIDE SEQUENCE [LARGE SCALE GENOMIC DNA]</scope>
    <source>
        <strain evidence="2 3">CBS 101075</strain>
    </source>
</reference>
<organism evidence="2 3">
    <name type="scientific">Byssochlamys spectabilis</name>
    <name type="common">Paecilomyces variotii</name>
    <dbReference type="NCBI Taxonomy" id="264951"/>
    <lineage>
        <taxon>Eukaryota</taxon>
        <taxon>Fungi</taxon>
        <taxon>Dikarya</taxon>
        <taxon>Ascomycota</taxon>
        <taxon>Pezizomycotina</taxon>
        <taxon>Eurotiomycetes</taxon>
        <taxon>Eurotiomycetidae</taxon>
        <taxon>Eurotiales</taxon>
        <taxon>Thermoascaceae</taxon>
        <taxon>Paecilomyces</taxon>
    </lineage>
</organism>
<dbReference type="Gene3D" id="3.30.300.30">
    <property type="match status" value="1"/>
</dbReference>
<name>A0A443HHC3_BYSSP</name>
<proteinExistence type="predicted"/>
<sequence>MFCSFMSFPDETVNKISVVGELLPNCEARITAQDCVVETTKINPGKTASAKDIIDFMAQRVEPVNRITGGAVFRKSIPKSPSGKTLRRQLREMAKEKVEGNR</sequence>
<dbReference type="RefSeq" id="XP_028480877.1">
    <property type="nucleotide sequence ID" value="XM_028629304.1"/>
</dbReference>
<feature type="region of interest" description="Disordered" evidence="1">
    <location>
        <begin position="78"/>
        <end position="102"/>
    </location>
</feature>
<evidence type="ECO:0000256" key="1">
    <source>
        <dbReference type="SAM" id="MobiDB-lite"/>
    </source>
</evidence>
<dbReference type="EMBL" id="RCNU01000024">
    <property type="protein sequence ID" value="RWQ91232.1"/>
    <property type="molecule type" value="Genomic_DNA"/>
</dbReference>
<dbReference type="Proteomes" id="UP000283841">
    <property type="component" value="Unassembled WGS sequence"/>
</dbReference>
<keyword evidence="3" id="KW-1185">Reference proteome</keyword>
<dbReference type="AlphaFoldDB" id="A0A443HHC3"/>
<evidence type="ECO:0000313" key="2">
    <source>
        <dbReference type="EMBL" id="RWQ91232.1"/>
    </source>
</evidence>
<gene>
    <name evidence="2" type="ORF">C8Q69DRAFT_448709</name>
</gene>